<feature type="transmembrane region" description="Helical" evidence="7">
    <location>
        <begin position="59"/>
        <end position="82"/>
    </location>
</feature>
<dbReference type="OrthoDB" id="2375762at2"/>
<proteinExistence type="inferred from homology"/>
<feature type="transmembrane region" description="Helical" evidence="7">
    <location>
        <begin position="20"/>
        <end position="39"/>
    </location>
</feature>
<dbReference type="RefSeq" id="WP_051170939.1">
    <property type="nucleotide sequence ID" value="NZ_ATMJ01000068.1"/>
</dbReference>
<accession>A0A085JF16</accession>
<evidence type="ECO:0000313" key="8">
    <source>
        <dbReference type="EMBL" id="KFD19062.1"/>
    </source>
</evidence>
<comment type="similarity">
    <text evidence="2 6">Belongs to the ABC-3 integral membrane protein family.</text>
</comment>
<feature type="transmembrane region" description="Helical" evidence="7">
    <location>
        <begin position="228"/>
        <end position="247"/>
    </location>
</feature>
<name>A0A085JF16_9GAMM</name>
<protein>
    <submittedName>
        <fullName evidence="8">Permease component of an ABC superfamily zinc transporter</fullName>
    </submittedName>
</protein>
<evidence type="ECO:0000256" key="1">
    <source>
        <dbReference type="ARBA" id="ARBA00004141"/>
    </source>
</evidence>
<dbReference type="EMBL" id="JMPR01000034">
    <property type="protein sequence ID" value="KFD19062.1"/>
    <property type="molecule type" value="Genomic_DNA"/>
</dbReference>
<evidence type="ECO:0000256" key="2">
    <source>
        <dbReference type="ARBA" id="ARBA00008034"/>
    </source>
</evidence>
<evidence type="ECO:0000256" key="3">
    <source>
        <dbReference type="ARBA" id="ARBA00022692"/>
    </source>
</evidence>
<dbReference type="PANTHER" id="PTHR30477">
    <property type="entry name" value="ABC-TRANSPORTER METAL-BINDING PROTEIN"/>
    <property type="match status" value="1"/>
</dbReference>
<sequence length="299" mass="31221">MFSLFISHGFFSSAPVQTALTVGGGAAIVCGVTGVFALMRGHAFAGHALSDISSAGGAASFLLGINALTGFILMALAGAAGIELSATRRQRERSLSTGIVLGAGLGCSALFLWFAVKKQNASGATLSVMFGSIWTLPASVIPWILLTAGCALLLLSLIWRPVLLCAIDPDLARIRGINVRLIGVLQLSALALAVALSSMTVGAILSTALLIGPAAIALKFARSPLSAVVLSAITGLSAVWLGVWLAYESFYWPHSQGWPVSFFIVSLIFIAWGFSGILARAIVPQAGSDRQRFRKRKHV</sequence>
<feature type="transmembrane region" description="Helical" evidence="7">
    <location>
        <begin position="136"/>
        <end position="159"/>
    </location>
</feature>
<organism evidence="8 9">
    <name type="scientific">Tatumella ptyseos ATCC 33301</name>
    <dbReference type="NCBI Taxonomy" id="1005995"/>
    <lineage>
        <taxon>Bacteria</taxon>
        <taxon>Pseudomonadati</taxon>
        <taxon>Pseudomonadota</taxon>
        <taxon>Gammaproteobacteria</taxon>
        <taxon>Enterobacterales</taxon>
        <taxon>Erwiniaceae</taxon>
        <taxon>Tatumella</taxon>
    </lineage>
</organism>
<dbReference type="Gene3D" id="1.10.3470.10">
    <property type="entry name" value="ABC transporter involved in vitamin B12 uptake, BtuC"/>
    <property type="match status" value="1"/>
</dbReference>
<comment type="caution">
    <text evidence="8">The sequence shown here is derived from an EMBL/GenBank/DDBJ whole genome shotgun (WGS) entry which is preliminary data.</text>
</comment>
<feature type="transmembrane region" description="Helical" evidence="7">
    <location>
        <begin position="259"/>
        <end position="283"/>
    </location>
</feature>
<dbReference type="GO" id="GO:0010043">
    <property type="term" value="P:response to zinc ion"/>
    <property type="evidence" value="ECO:0007669"/>
    <property type="project" value="TreeGrafter"/>
</dbReference>
<keyword evidence="5 7" id="KW-0472">Membrane</keyword>
<keyword evidence="9" id="KW-1185">Reference proteome</keyword>
<dbReference type="Pfam" id="PF00950">
    <property type="entry name" value="ABC-3"/>
    <property type="match status" value="1"/>
</dbReference>
<evidence type="ECO:0000256" key="6">
    <source>
        <dbReference type="RuleBase" id="RU003943"/>
    </source>
</evidence>
<evidence type="ECO:0000256" key="7">
    <source>
        <dbReference type="SAM" id="Phobius"/>
    </source>
</evidence>
<dbReference type="AlphaFoldDB" id="A0A085JF16"/>
<comment type="subcellular location">
    <subcellularLocation>
        <location evidence="6">Cell membrane</location>
        <topology evidence="6">Multi-pass membrane protein</topology>
    </subcellularLocation>
    <subcellularLocation>
        <location evidence="1">Membrane</location>
        <topology evidence="1">Multi-pass membrane protein</topology>
    </subcellularLocation>
</comment>
<keyword evidence="4 7" id="KW-1133">Transmembrane helix</keyword>
<dbReference type="InterPro" id="IPR001626">
    <property type="entry name" value="ABC_TroCD"/>
</dbReference>
<dbReference type="GO" id="GO:0043190">
    <property type="term" value="C:ATP-binding cassette (ABC) transporter complex"/>
    <property type="evidence" value="ECO:0007669"/>
    <property type="project" value="InterPro"/>
</dbReference>
<feature type="transmembrane region" description="Helical" evidence="7">
    <location>
        <begin position="179"/>
        <end position="197"/>
    </location>
</feature>
<dbReference type="PANTHER" id="PTHR30477:SF13">
    <property type="entry name" value="IRON TRANSPORT SYSTEM MEMBRANE PROTEIN HI_0360-RELATED"/>
    <property type="match status" value="1"/>
</dbReference>
<keyword evidence="3 6" id="KW-0812">Transmembrane</keyword>
<feature type="transmembrane region" description="Helical" evidence="7">
    <location>
        <begin position="94"/>
        <end position="116"/>
    </location>
</feature>
<evidence type="ECO:0000256" key="4">
    <source>
        <dbReference type="ARBA" id="ARBA00022989"/>
    </source>
</evidence>
<dbReference type="SUPFAM" id="SSF81345">
    <property type="entry name" value="ABC transporter involved in vitamin B12 uptake, BtuC"/>
    <property type="match status" value="1"/>
</dbReference>
<feature type="transmembrane region" description="Helical" evidence="7">
    <location>
        <begin position="203"/>
        <end position="221"/>
    </location>
</feature>
<keyword evidence="6" id="KW-0813">Transport</keyword>
<dbReference type="eggNOG" id="COG1108">
    <property type="taxonomic scope" value="Bacteria"/>
</dbReference>
<dbReference type="GO" id="GO:0055085">
    <property type="term" value="P:transmembrane transport"/>
    <property type="evidence" value="ECO:0007669"/>
    <property type="project" value="InterPro"/>
</dbReference>
<evidence type="ECO:0000256" key="5">
    <source>
        <dbReference type="ARBA" id="ARBA00023136"/>
    </source>
</evidence>
<gene>
    <name evidence="8" type="ORF">GTPT_2000</name>
</gene>
<evidence type="ECO:0000313" key="9">
    <source>
        <dbReference type="Proteomes" id="UP000028602"/>
    </source>
</evidence>
<reference evidence="8 9" key="1">
    <citation type="submission" date="2014-05" db="EMBL/GenBank/DDBJ databases">
        <title>ATOL: Assembling a taxonomically balanced genome-scale reconstruction of the evolutionary history of the Enterobacteriaceae.</title>
        <authorList>
            <person name="Plunkett G.III."/>
            <person name="Neeno-Eckwall E.C."/>
            <person name="Glasner J.D."/>
            <person name="Perna N.T."/>
        </authorList>
    </citation>
    <scope>NUCLEOTIDE SEQUENCE [LARGE SCALE GENOMIC DNA]</scope>
    <source>
        <strain evidence="8 9">ATCC 33301</strain>
    </source>
</reference>
<dbReference type="InterPro" id="IPR037294">
    <property type="entry name" value="ABC_BtuC-like"/>
</dbReference>
<dbReference type="Proteomes" id="UP000028602">
    <property type="component" value="Unassembled WGS sequence"/>
</dbReference>